<reference evidence="10" key="2">
    <citation type="submission" date="2017-05" db="UniProtKB">
        <authorList>
            <consortium name="EnsemblMetazoa"/>
        </authorList>
    </citation>
    <scope>IDENTIFICATION</scope>
</reference>
<evidence type="ECO:0000256" key="3">
    <source>
        <dbReference type="ARBA" id="ARBA00022525"/>
    </source>
</evidence>
<evidence type="ECO:0000256" key="6">
    <source>
        <dbReference type="ARBA" id="ARBA00039189"/>
    </source>
</evidence>
<dbReference type="PANTHER" id="PTHR48094:SF18">
    <property type="entry name" value="GLUTAMINE AMIDOTRANSFERASE-LIKE CLASS 1 DOMAIN-CONTAINING PROTEIN 1"/>
    <property type="match status" value="1"/>
</dbReference>
<evidence type="ECO:0000256" key="9">
    <source>
        <dbReference type="ARBA" id="ARBA00045408"/>
    </source>
</evidence>
<evidence type="ECO:0000256" key="7">
    <source>
        <dbReference type="ARBA" id="ARBA00042130"/>
    </source>
</evidence>
<sequence length="222" mass="24388">MSREKPGCLLICSAHQKGVTAQSFIHSFTLTSSAFNVFLTTPGGAPVEFVNIDDSNRQWITDFRSKGLSNPHKLEEIDSSKFMTLVIPDSPGALFDLSNNAELAGIINSFTRDKKPMCAIGYGVAALFSTLDIHSQKWYFDKHSLTAPSHAEILKREDFPSLPIVPPDFIRKHGGTYSASPDPSSLYVVVDNFLVTGQNEQSTLTGVQNLILLSNARLARTR</sequence>
<dbReference type="AlphaFoldDB" id="A0A1X7U8F9"/>
<dbReference type="InterPro" id="IPR050325">
    <property type="entry name" value="Prot/Nucl_acid_deglycase"/>
</dbReference>
<keyword evidence="11" id="KW-1185">Reference proteome</keyword>
<comment type="subcellular location">
    <subcellularLocation>
        <location evidence="1">Early endosome</location>
    </subcellularLocation>
    <subcellularLocation>
        <location evidence="2">Secreted</location>
    </subcellularLocation>
</comment>
<dbReference type="InParanoid" id="A0A1X7U8F9"/>
<dbReference type="Proteomes" id="UP000007879">
    <property type="component" value="Unassembled WGS sequence"/>
</dbReference>
<keyword evidence="5" id="KW-0967">Endosome</keyword>
<evidence type="ECO:0000313" key="10">
    <source>
        <dbReference type="EnsemblMetazoa" id="Aqu2.1.23779_001"/>
    </source>
</evidence>
<dbReference type="GO" id="GO:0005576">
    <property type="term" value="C:extracellular region"/>
    <property type="evidence" value="ECO:0007669"/>
    <property type="project" value="UniProtKB-SubCell"/>
</dbReference>
<evidence type="ECO:0000256" key="1">
    <source>
        <dbReference type="ARBA" id="ARBA00004412"/>
    </source>
</evidence>
<keyword evidence="3" id="KW-0964">Secreted</keyword>
<organism evidence="10">
    <name type="scientific">Amphimedon queenslandica</name>
    <name type="common">Sponge</name>
    <dbReference type="NCBI Taxonomy" id="400682"/>
    <lineage>
        <taxon>Eukaryota</taxon>
        <taxon>Metazoa</taxon>
        <taxon>Porifera</taxon>
        <taxon>Demospongiae</taxon>
        <taxon>Heteroscleromorpha</taxon>
        <taxon>Haplosclerida</taxon>
        <taxon>Niphatidae</taxon>
        <taxon>Amphimedon</taxon>
    </lineage>
</organism>
<dbReference type="InterPro" id="IPR029062">
    <property type="entry name" value="Class_I_gatase-like"/>
</dbReference>
<dbReference type="OrthoDB" id="543156at2759"/>
<dbReference type="EnsemblMetazoa" id="Aqu2.1.23779_001">
    <property type="protein sequence ID" value="Aqu2.1.23779_001"/>
    <property type="gene ID" value="Aqu2.1.23779"/>
</dbReference>
<evidence type="ECO:0000256" key="2">
    <source>
        <dbReference type="ARBA" id="ARBA00004613"/>
    </source>
</evidence>
<proteinExistence type="predicted"/>
<dbReference type="GO" id="GO:0019243">
    <property type="term" value="P:methylglyoxal catabolic process to D-lactate via S-lactoyl-glutathione"/>
    <property type="evidence" value="ECO:0007669"/>
    <property type="project" value="TreeGrafter"/>
</dbReference>
<dbReference type="KEGG" id="aqu:100633945"/>
<dbReference type="SUPFAM" id="SSF52317">
    <property type="entry name" value="Class I glutamine amidotransferase-like"/>
    <property type="match status" value="1"/>
</dbReference>
<dbReference type="Gene3D" id="3.40.50.880">
    <property type="match status" value="1"/>
</dbReference>
<reference evidence="11" key="1">
    <citation type="journal article" date="2010" name="Nature">
        <title>The Amphimedon queenslandica genome and the evolution of animal complexity.</title>
        <authorList>
            <person name="Srivastava M."/>
            <person name="Simakov O."/>
            <person name="Chapman J."/>
            <person name="Fahey B."/>
            <person name="Gauthier M.E."/>
            <person name="Mitros T."/>
            <person name="Richards G.S."/>
            <person name="Conaco C."/>
            <person name="Dacre M."/>
            <person name="Hellsten U."/>
            <person name="Larroux C."/>
            <person name="Putnam N.H."/>
            <person name="Stanke M."/>
            <person name="Adamska M."/>
            <person name="Darling A."/>
            <person name="Degnan S.M."/>
            <person name="Oakley T.H."/>
            <person name="Plachetzki D.C."/>
            <person name="Zhai Y."/>
            <person name="Adamski M."/>
            <person name="Calcino A."/>
            <person name="Cummins S.F."/>
            <person name="Goodstein D.M."/>
            <person name="Harris C."/>
            <person name="Jackson D.J."/>
            <person name="Leys S.P."/>
            <person name="Shu S."/>
            <person name="Woodcroft B.J."/>
            <person name="Vervoort M."/>
            <person name="Kosik K.S."/>
            <person name="Manning G."/>
            <person name="Degnan B.M."/>
            <person name="Rokhsar D.S."/>
        </authorList>
    </citation>
    <scope>NUCLEOTIDE SEQUENCE [LARGE SCALE GENOMIC DNA]</scope>
</reference>
<evidence type="ECO:0000313" key="11">
    <source>
        <dbReference type="Proteomes" id="UP000007879"/>
    </source>
</evidence>
<evidence type="ECO:0000256" key="8">
    <source>
        <dbReference type="ARBA" id="ARBA00044823"/>
    </source>
</evidence>
<protein>
    <recommendedName>
        <fullName evidence="6">Glutamine amidotransferase-like class 1 domain-containing protein 1</fullName>
    </recommendedName>
    <alternativeName>
        <fullName evidence="8">Ferry endosomal RAB5 effector complex subunit 5</fullName>
    </alternativeName>
    <alternativeName>
        <fullName evidence="7">Parkinson disease 7 domain-containing protein 1</fullName>
    </alternativeName>
</protein>
<dbReference type="EnsemblMetazoa" id="XM_011407556.2">
    <property type="protein sequence ID" value="XP_011405858.1"/>
    <property type="gene ID" value="LOC100633945"/>
</dbReference>
<keyword evidence="4" id="KW-0732">Signal</keyword>
<accession>A0A1X7U8F9</accession>
<dbReference type="GO" id="GO:0019172">
    <property type="term" value="F:glyoxalase III activity"/>
    <property type="evidence" value="ECO:0007669"/>
    <property type="project" value="TreeGrafter"/>
</dbReference>
<dbReference type="PANTHER" id="PTHR48094">
    <property type="entry name" value="PROTEIN/NUCLEIC ACID DEGLYCASE DJ-1-RELATED"/>
    <property type="match status" value="1"/>
</dbReference>
<comment type="function">
    <text evidence="9">Component of the FERRY complex (Five-subunit Endosomal Rab5 and RNA/ribosome intermediary). The FERRY complex directly interacts with mRNAs and RAB5A, and functions as a RAB5A effector involved in the localization and the distribution of specific mRNAs most likely by mediating their endosomal transport. The complex recruits mRNAs and ribosomes to early endosomes through direct mRNA-interaction.</text>
</comment>
<name>A0A1X7U8F9_AMPQE</name>
<evidence type="ECO:0000256" key="4">
    <source>
        <dbReference type="ARBA" id="ARBA00022729"/>
    </source>
</evidence>
<dbReference type="GO" id="GO:0005769">
    <property type="term" value="C:early endosome"/>
    <property type="evidence" value="ECO:0007669"/>
    <property type="project" value="UniProtKB-SubCell"/>
</dbReference>
<dbReference type="STRING" id="400682.A0A1X7U8F9"/>
<gene>
    <name evidence="10" type="primary">100633945</name>
</gene>
<evidence type="ECO:0000256" key="5">
    <source>
        <dbReference type="ARBA" id="ARBA00022753"/>
    </source>
</evidence>
<dbReference type="eggNOG" id="ENOG502QS6W">
    <property type="taxonomic scope" value="Eukaryota"/>
</dbReference>